<dbReference type="OrthoDB" id="1669730at2"/>
<dbReference type="Proteomes" id="UP000005309">
    <property type="component" value="Unassembled WGS sequence"/>
</dbReference>
<accession>C4V275</accession>
<proteinExistence type="predicted"/>
<dbReference type="STRING" id="638302.HMPREF0908_0619"/>
<dbReference type="EMBL" id="ACLA01000010">
    <property type="protein sequence ID" value="EEQ48889.1"/>
    <property type="molecule type" value="Genomic_DNA"/>
</dbReference>
<dbReference type="RefSeq" id="WP_006689355.1">
    <property type="nucleotide sequence ID" value="NZ_GG694006.1"/>
</dbReference>
<evidence type="ECO:0000313" key="2">
    <source>
        <dbReference type="Proteomes" id="UP000005309"/>
    </source>
</evidence>
<comment type="caution">
    <text evidence="1">The sequence shown here is derived from an EMBL/GenBank/DDBJ whole genome shotgun (WGS) entry which is preliminary data.</text>
</comment>
<sequence>MQDSFSARPWDEVRRELDAAGVPYVVTTTCASRQFFPVDKVHPYVLRVRREGEGYAVTLAALPLRSAAVAAYEEYLR</sequence>
<evidence type="ECO:0000313" key="1">
    <source>
        <dbReference type="EMBL" id="EEQ48889.1"/>
    </source>
</evidence>
<dbReference type="HOGENOM" id="CLU_198373_0_0_9"/>
<reference evidence="1 2" key="1">
    <citation type="submission" date="2009-04" db="EMBL/GenBank/DDBJ databases">
        <authorList>
            <person name="Qin X."/>
            <person name="Bachman B."/>
            <person name="Battles P."/>
            <person name="Bell A."/>
            <person name="Bess C."/>
            <person name="Bickham C."/>
            <person name="Chaboub L."/>
            <person name="Chen D."/>
            <person name="Coyle M."/>
            <person name="Deiros D.R."/>
            <person name="Dinh H."/>
            <person name="Forbes L."/>
            <person name="Fowler G."/>
            <person name="Francisco L."/>
            <person name="Fu Q."/>
            <person name="Gubbala S."/>
            <person name="Hale W."/>
            <person name="Han Y."/>
            <person name="Hemphill L."/>
            <person name="Highlander S.K."/>
            <person name="Hirani K."/>
            <person name="Hogues M."/>
            <person name="Jackson L."/>
            <person name="Jakkamsetti A."/>
            <person name="Javaid M."/>
            <person name="Jiang H."/>
            <person name="Korchina V."/>
            <person name="Kovar C."/>
            <person name="Lara F."/>
            <person name="Lee S."/>
            <person name="Mata R."/>
            <person name="Mathew T."/>
            <person name="Moen C."/>
            <person name="Morales K."/>
            <person name="Munidasa M."/>
            <person name="Nazareth L."/>
            <person name="Ngo R."/>
            <person name="Nguyen L."/>
            <person name="Okwuonu G."/>
            <person name="Ongeri F."/>
            <person name="Patil S."/>
            <person name="Petrosino J."/>
            <person name="Pham C."/>
            <person name="Pham P."/>
            <person name="Pu L.-L."/>
            <person name="Puazo M."/>
            <person name="Raj R."/>
            <person name="Reid J."/>
            <person name="Rouhana J."/>
            <person name="Saada N."/>
            <person name="Shang Y."/>
            <person name="Simmons D."/>
            <person name="Thornton R."/>
            <person name="Warren J."/>
            <person name="Weissenberger G."/>
            <person name="Zhang J."/>
            <person name="Zhang L."/>
            <person name="Zhou C."/>
            <person name="Zhu D."/>
            <person name="Muzny D."/>
            <person name="Worley K."/>
            <person name="Gibbs R."/>
        </authorList>
    </citation>
    <scope>NUCLEOTIDE SEQUENCE [LARGE SCALE GENOMIC DNA]</scope>
    <source>
        <strain evidence="1 2">ATCC 43531</strain>
    </source>
</reference>
<name>C4V275_9FIRM</name>
<organism evidence="1 2">
    <name type="scientific">Selenomonas flueggei ATCC 43531</name>
    <dbReference type="NCBI Taxonomy" id="638302"/>
    <lineage>
        <taxon>Bacteria</taxon>
        <taxon>Bacillati</taxon>
        <taxon>Bacillota</taxon>
        <taxon>Negativicutes</taxon>
        <taxon>Selenomonadales</taxon>
        <taxon>Selenomonadaceae</taxon>
        <taxon>Selenomonas</taxon>
    </lineage>
</organism>
<dbReference type="AlphaFoldDB" id="C4V275"/>
<protein>
    <submittedName>
        <fullName evidence="1">Uncharacterized protein</fullName>
    </submittedName>
</protein>
<gene>
    <name evidence="1" type="ORF">HMPREF0908_0619</name>
</gene>
<keyword evidence="2" id="KW-1185">Reference proteome</keyword>